<evidence type="ECO:0000313" key="2">
    <source>
        <dbReference type="EMBL" id="CAD9133322.1"/>
    </source>
</evidence>
<protein>
    <submittedName>
        <fullName evidence="2">Uncharacterized protein</fullName>
    </submittedName>
</protein>
<proteinExistence type="predicted"/>
<accession>A0A7S1MJM9</accession>
<organism evidence="2">
    <name type="scientific">Neobodo designis</name>
    <name type="common">Flagellated protozoan</name>
    <name type="synonym">Bodo designis</name>
    <dbReference type="NCBI Taxonomy" id="312471"/>
    <lineage>
        <taxon>Eukaryota</taxon>
        <taxon>Discoba</taxon>
        <taxon>Euglenozoa</taxon>
        <taxon>Kinetoplastea</taxon>
        <taxon>Metakinetoplastina</taxon>
        <taxon>Neobodonida</taxon>
        <taxon>Neobodo</taxon>
    </lineage>
</organism>
<name>A0A7S1MJM9_NEODS</name>
<reference evidence="2" key="1">
    <citation type="submission" date="2021-01" db="EMBL/GenBank/DDBJ databases">
        <authorList>
            <person name="Corre E."/>
            <person name="Pelletier E."/>
            <person name="Niang G."/>
            <person name="Scheremetjew M."/>
            <person name="Finn R."/>
            <person name="Kale V."/>
            <person name="Holt S."/>
            <person name="Cochrane G."/>
            <person name="Meng A."/>
            <person name="Brown T."/>
            <person name="Cohen L."/>
        </authorList>
    </citation>
    <scope>NUCLEOTIDE SEQUENCE</scope>
    <source>
        <strain evidence="2">CCAP 1951/1</strain>
    </source>
</reference>
<gene>
    <name evidence="2" type="ORF">NDES1114_LOCUS23700</name>
</gene>
<evidence type="ECO:0000256" key="1">
    <source>
        <dbReference type="SAM" id="MobiDB-lite"/>
    </source>
</evidence>
<dbReference type="EMBL" id="HBGF01035332">
    <property type="protein sequence ID" value="CAD9133322.1"/>
    <property type="molecule type" value="Transcribed_RNA"/>
</dbReference>
<dbReference type="AlphaFoldDB" id="A0A7S1MJM9"/>
<feature type="region of interest" description="Disordered" evidence="1">
    <location>
        <begin position="161"/>
        <end position="216"/>
    </location>
</feature>
<sequence>MSDPYVLCDELSDIASTCTTARGPAQPTTAMPLGGFGLSVRAIQSSPSRFRPGPVPTSSEDAAVEAEIAKLRDSDDDGTATGTFADPSMQRINVLESALGEANRELRARAQAEEQLASRVDELVRVVEEQRAIIAAKDAEIVRLTTQATLVAEVPKARTRLRRGNIGATSQTPGPSYGTGAGGTSPDQAGTGASSVPTLPPIGGGAAQLRSQSSLL</sequence>
<feature type="compositionally biased region" description="Polar residues" evidence="1">
    <location>
        <begin position="185"/>
        <end position="197"/>
    </location>
</feature>